<gene>
    <name evidence="2" type="ORF">SDC9_184052</name>
</gene>
<evidence type="ECO:0000256" key="1">
    <source>
        <dbReference type="SAM" id="MobiDB-lite"/>
    </source>
</evidence>
<dbReference type="EMBL" id="VSSQ01090726">
    <property type="protein sequence ID" value="MPN36543.1"/>
    <property type="molecule type" value="Genomic_DNA"/>
</dbReference>
<organism evidence="2">
    <name type="scientific">bioreactor metagenome</name>
    <dbReference type="NCBI Taxonomy" id="1076179"/>
    <lineage>
        <taxon>unclassified sequences</taxon>
        <taxon>metagenomes</taxon>
        <taxon>ecological metagenomes</taxon>
    </lineage>
</organism>
<name>A0A645HLN4_9ZZZZ</name>
<proteinExistence type="predicted"/>
<reference evidence="2" key="1">
    <citation type="submission" date="2019-08" db="EMBL/GenBank/DDBJ databases">
        <authorList>
            <person name="Kucharzyk K."/>
            <person name="Murdoch R.W."/>
            <person name="Higgins S."/>
            <person name="Loffler F."/>
        </authorList>
    </citation>
    <scope>NUCLEOTIDE SEQUENCE</scope>
</reference>
<accession>A0A645HLN4</accession>
<evidence type="ECO:0000313" key="2">
    <source>
        <dbReference type="EMBL" id="MPN36543.1"/>
    </source>
</evidence>
<protein>
    <submittedName>
        <fullName evidence="2">Uncharacterized protein</fullName>
    </submittedName>
</protein>
<comment type="caution">
    <text evidence="2">The sequence shown here is derived from an EMBL/GenBank/DDBJ whole genome shotgun (WGS) entry which is preliminary data.</text>
</comment>
<sequence length="104" mass="11466">MERQAGRRADPGRGNDLQGAEHPVPNLRGELHRGGMVRHLPRREGLRPVLRRGTGTLGDCGGQEGFRSLRCGGRDRNARRSHDRGTADRAFEYDPDGNYLCGCG</sequence>
<dbReference type="AlphaFoldDB" id="A0A645HLN4"/>
<feature type="region of interest" description="Disordered" evidence="1">
    <location>
        <begin position="1"/>
        <end position="57"/>
    </location>
</feature>
<feature type="compositionally biased region" description="Basic and acidic residues" evidence="1">
    <location>
        <begin position="1"/>
        <end position="13"/>
    </location>
</feature>